<evidence type="ECO:0000313" key="2">
    <source>
        <dbReference type="EMBL" id="QEE26683.1"/>
    </source>
</evidence>
<name>A0A5B9E2Z6_9BACT</name>
<dbReference type="CDD" id="cd04182">
    <property type="entry name" value="GT_2_like_f"/>
    <property type="match status" value="1"/>
</dbReference>
<gene>
    <name evidence="2" type="ORF">FTW19_00870</name>
</gene>
<dbReference type="InterPro" id="IPR025877">
    <property type="entry name" value="MobA-like_NTP_Trfase"/>
</dbReference>
<proteinExistence type="predicted"/>
<dbReference type="Proteomes" id="UP000321820">
    <property type="component" value="Chromosome"/>
</dbReference>
<protein>
    <submittedName>
        <fullName evidence="2">Nucleotidyltransferase family protein</fullName>
    </submittedName>
</protein>
<dbReference type="SUPFAM" id="SSF53448">
    <property type="entry name" value="Nucleotide-diphospho-sugar transferases"/>
    <property type="match status" value="1"/>
</dbReference>
<dbReference type="InterPro" id="IPR029044">
    <property type="entry name" value="Nucleotide-diphossugar_trans"/>
</dbReference>
<keyword evidence="3" id="KW-1185">Reference proteome</keyword>
<reference evidence="2 3" key="1">
    <citation type="submission" date="2019-08" db="EMBL/GenBank/DDBJ databases">
        <title>Complete genome sequence of Terriglobus albidus strain ORNL.</title>
        <authorList>
            <person name="Podar M."/>
        </authorList>
    </citation>
    <scope>NUCLEOTIDE SEQUENCE [LARGE SCALE GENOMIC DNA]</scope>
    <source>
        <strain evidence="2 3">ORNL</strain>
    </source>
</reference>
<dbReference type="AlphaFoldDB" id="A0A5B9E2Z6"/>
<keyword evidence="2" id="KW-0808">Transferase</keyword>
<evidence type="ECO:0000259" key="1">
    <source>
        <dbReference type="Pfam" id="PF12804"/>
    </source>
</evidence>
<dbReference type="PANTHER" id="PTHR43777:SF1">
    <property type="entry name" value="MOLYBDENUM COFACTOR CYTIDYLYLTRANSFERASE"/>
    <property type="match status" value="1"/>
</dbReference>
<dbReference type="KEGG" id="talb:FTW19_00870"/>
<evidence type="ECO:0000313" key="3">
    <source>
        <dbReference type="Proteomes" id="UP000321820"/>
    </source>
</evidence>
<dbReference type="Gene3D" id="3.90.550.10">
    <property type="entry name" value="Spore Coat Polysaccharide Biosynthesis Protein SpsA, Chain A"/>
    <property type="match status" value="1"/>
</dbReference>
<sequence length="184" mass="19663">MKTAALILAAGASTRLGQPKQLVRLGEETLLQRAIRIANEAGCEPVVVVLGANKEEIEAVVPLGSIHVVHNEEWQEGMASSIRAGLRDLAVGMTEGVLVMACDQPRVTVEHLRALLSVNGLASSGYAGRRGVPAVFPRDLFSELMKLQGDAGAREILQHETVTVIELPGGEVDIDTPEDLEKLK</sequence>
<dbReference type="EMBL" id="CP042806">
    <property type="protein sequence ID" value="QEE26683.1"/>
    <property type="molecule type" value="Genomic_DNA"/>
</dbReference>
<dbReference type="PANTHER" id="PTHR43777">
    <property type="entry name" value="MOLYBDENUM COFACTOR CYTIDYLYLTRANSFERASE"/>
    <property type="match status" value="1"/>
</dbReference>
<feature type="domain" description="MobA-like NTP transferase" evidence="1">
    <location>
        <begin position="5"/>
        <end position="159"/>
    </location>
</feature>
<organism evidence="2 3">
    <name type="scientific">Terriglobus albidus</name>
    <dbReference type="NCBI Taxonomy" id="1592106"/>
    <lineage>
        <taxon>Bacteria</taxon>
        <taxon>Pseudomonadati</taxon>
        <taxon>Acidobacteriota</taxon>
        <taxon>Terriglobia</taxon>
        <taxon>Terriglobales</taxon>
        <taxon>Acidobacteriaceae</taxon>
        <taxon>Terriglobus</taxon>
    </lineage>
</organism>
<dbReference type="Pfam" id="PF12804">
    <property type="entry name" value="NTP_transf_3"/>
    <property type="match status" value="1"/>
</dbReference>
<accession>A0A5B9E2Z6</accession>
<dbReference type="RefSeq" id="WP_147645821.1">
    <property type="nucleotide sequence ID" value="NZ_CP042806.1"/>
</dbReference>
<dbReference type="GO" id="GO:0016779">
    <property type="term" value="F:nucleotidyltransferase activity"/>
    <property type="evidence" value="ECO:0007669"/>
    <property type="project" value="UniProtKB-ARBA"/>
</dbReference>
<dbReference type="OrthoDB" id="285216at2"/>